<sequence length="189" mass="20721">ITYELISVDLTKSKRKAPSFTAYQRSRQVPYIGHDGFILYESCAIERCPAKKYADQGTPNLVPIEPEPGALFEQAALSSFPFSYGCCCSTSNDVVVWDSLYSQQTDGARIAELAATRDAKLDGYEAILGKQKCLAGDNLTLAGLFRLPAWSTPVGPAGYAHLLDKRPNVTRWWNNISSRPARLAVKDGA</sequence>
<dbReference type="Proteomes" id="UP000790709">
    <property type="component" value="Unassembled WGS sequence"/>
</dbReference>
<keyword evidence="2" id="KW-1185">Reference proteome</keyword>
<feature type="non-terminal residue" evidence="1">
    <location>
        <position position="1"/>
    </location>
</feature>
<comment type="caution">
    <text evidence="1">The sequence shown here is derived from an EMBL/GenBank/DDBJ whole genome shotgun (WGS) entry which is preliminary data.</text>
</comment>
<gene>
    <name evidence="1" type="ORF">BV22DRAFT_1022192</name>
</gene>
<evidence type="ECO:0000313" key="1">
    <source>
        <dbReference type="EMBL" id="KAH7919897.1"/>
    </source>
</evidence>
<dbReference type="EMBL" id="MU266621">
    <property type="protein sequence ID" value="KAH7919897.1"/>
    <property type="molecule type" value="Genomic_DNA"/>
</dbReference>
<proteinExistence type="predicted"/>
<reference evidence="1" key="1">
    <citation type="journal article" date="2021" name="New Phytol.">
        <title>Evolutionary innovations through gain and loss of genes in the ectomycorrhizal Boletales.</title>
        <authorList>
            <person name="Wu G."/>
            <person name="Miyauchi S."/>
            <person name="Morin E."/>
            <person name="Kuo A."/>
            <person name="Drula E."/>
            <person name="Varga T."/>
            <person name="Kohler A."/>
            <person name="Feng B."/>
            <person name="Cao Y."/>
            <person name="Lipzen A."/>
            <person name="Daum C."/>
            <person name="Hundley H."/>
            <person name="Pangilinan J."/>
            <person name="Johnson J."/>
            <person name="Barry K."/>
            <person name="LaButti K."/>
            <person name="Ng V."/>
            <person name="Ahrendt S."/>
            <person name="Min B."/>
            <person name="Choi I.G."/>
            <person name="Park H."/>
            <person name="Plett J.M."/>
            <person name="Magnuson J."/>
            <person name="Spatafora J.W."/>
            <person name="Nagy L.G."/>
            <person name="Henrissat B."/>
            <person name="Grigoriev I.V."/>
            <person name="Yang Z.L."/>
            <person name="Xu J."/>
            <person name="Martin F.M."/>
        </authorList>
    </citation>
    <scope>NUCLEOTIDE SEQUENCE</scope>
    <source>
        <strain evidence="1">KUC20120723A-06</strain>
    </source>
</reference>
<protein>
    <submittedName>
        <fullName evidence="1">Uncharacterized protein</fullName>
    </submittedName>
</protein>
<evidence type="ECO:0000313" key="2">
    <source>
        <dbReference type="Proteomes" id="UP000790709"/>
    </source>
</evidence>
<name>A0ACB8B2L0_9AGAM</name>
<organism evidence="1 2">
    <name type="scientific">Leucogyrophana mollusca</name>
    <dbReference type="NCBI Taxonomy" id="85980"/>
    <lineage>
        <taxon>Eukaryota</taxon>
        <taxon>Fungi</taxon>
        <taxon>Dikarya</taxon>
        <taxon>Basidiomycota</taxon>
        <taxon>Agaricomycotina</taxon>
        <taxon>Agaricomycetes</taxon>
        <taxon>Agaricomycetidae</taxon>
        <taxon>Boletales</taxon>
        <taxon>Boletales incertae sedis</taxon>
        <taxon>Leucogyrophana</taxon>
    </lineage>
</organism>
<accession>A0ACB8B2L0</accession>